<geneLocation type="plasmid" evidence="3 5">
    <name>unnamed2</name>
</geneLocation>
<keyword evidence="1" id="KW-0472">Membrane</keyword>
<evidence type="ECO:0000313" key="4">
    <source>
        <dbReference type="Proteomes" id="UP000031876"/>
    </source>
</evidence>
<dbReference type="Proteomes" id="UP000031876">
    <property type="component" value="Plasmid 4"/>
</dbReference>
<dbReference type="Proteomes" id="UP000501107">
    <property type="component" value="Plasmid unnamed2"/>
</dbReference>
<proteinExistence type="predicted"/>
<name>A0A0B6B7U6_BACTU</name>
<evidence type="ECO:0000313" key="3">
    <source>
        <dbReference type="EMBL" id="QKH22527.1"/>
    </source>
</evidence>
<evidence type="ECO:0000313" key="5">
    <source>
        <dbReference type="Proteomes" id="UP000501107"/>
    </source>
</evidence>
<dbReference type="InterPro" id="IPR020275">
    <property type="entry name" value="DUF5592"/>
</dbReference>
<dbReference type="KEGG" id="btw:BF38_6256"/>
<sequence>MEMLRNPKNTKQEIKIAFFYLIDAGIVGLMLLLASYMPKFIPVGGFARIMFYVLFGAFGLFLCIKPANSPTNRNMMVIIDMLKQDNKNYHPIEVKRISSETENK</sequence>
<feature type="transmembrane region" description="Helical" evidence="1">
    <location>
        <begin position="16"/>
        <end position="37"/>
    </location>
</feature>
<keyword evidence="1" id="KW-0812">Transmembrane</keyword>
<evidence type="ECO:0000313" key="2">
    <source>
        <dbReference type="EMBL" id="AJG73754.1"/>
    </source>
</evidence>
<reference evidence="2 4" key="1">
    <citation type="journal article" date="2015" name="Genome Announc.">
        <title>Complete genome sequences for 35 biothreat assay-relevant bacillus species.</title>
        <authorList>
            <person name="Johnson S.L."/>
            <person name="Daligault H.E."/>
            <person name="Davenport K.W."/>
            <person name="Jaissle J."/>
            <person name="Frey K.G."/>
            <person name="Ladner J.T."/>
            <person name="Broomall S.M."/>
            <person name="Bishop-Lilly K.A."/>
            <person name="Bruce D.C."/>
            <person name="Gibbons H.S."/>
            <person name="Coyne S.R."/>
            <person name="Lo C.C."/>
            <person name="Meincke L."/>
            <person name="Munk A.C."/>
            <person name="Koroleva G.I."/>
            <person name="Rosenzweig C.N."/>
            <person name="Palacios G.F."/>
            <person name="Redden C.L."/>
            <person name="Minogue T.D."/>
            <person name="Chain P.S."/>
        </authorList>
    </citation>
    <scope>NUCLEOTIDE SEQUENCE [LARGE SCALE GENOMIC DNA]</scope>
    <source>
        <strain evidence="2 4">HD1011</strain>
        <plasmid evidence="2 4">4</plasmid>
    </source>
</reference>
<dbReference type="RefSeq" id="WP_000425580.1">
    <property type="nucleotide sequence ID" value="NZ_CP009333.1"/>
</dbReference>
<keyword evidence="1" id="KW-1133">Transmembrane helix</keyword>
<dbReference type="EMBL" id="CP053978">
    <property type="protein sequence ID" value="QKH22527.1"/>
    <property type="molecule type" value="Genomic_DNA"/>
</dbReference>
<protein>
    <submittedName>
        <fullName evidence="3">Uncharacterized protein</fullName>
    </submittedName>
</protein>
<dbReference type="AlphaFoldDB" id="A0A0B6B7U6"/>
<feature type="transmembrane region" description="Helical" evidence="1">
    <location>
        <begin position="49"/>
        <end position="67"/>
    </location>
</feature>
<accession>A0A0B6B7U6</accession>
<reference evidence="3 5" key="2">
    <citation type="submission" date="2020-05" db="EMBL/GenBank/DDBJ databases">
        <title>FDA dAtabase for Regulatory Grade micrObial Sequences (FDA-ARGOS): Supporting development and validation of Infectious Disease Dx tests.</title>
        <authorList>
            <person name="Nelson B."/>
            <person name="Plummer A."/>
            <person name="Tallon L."/>
            <person name="Sadzewicz L."/>
            <person name="Zhao X."/>
            <person name="Vavikolanu K."/>
            <person name="Mehta A."/>
            <person name="Aluvathingal J."/>
            <person name="Nadendla S."/>
            <person name="Myers T."/>
            <person name="Yan Y."/>
            <person name="Sichtig H."/>
        </authorList>
    </citation>
    <scope>NUCLEOTIDE SEQUENCE [LARGE SCALE GENOMIC DNA]</scope>
    <source>
        <strain evidence="3 5">FDAARGOS_795</strain>
        <plasmid evidence="3 5">unnamed2</plasmid>
    </source>
</reference>
<dbReference type="EMBL" id="CP009333">
    <property type="protein sequence ID" value="AJG73754.1"/>
    <property type="molecule type" value="Genomic_DNA"/>
</dbReference>
<keyword evidence="3" id="KW-0614">Plasmid</keyword>
<evidence type="ECO:0000256" key="1">
    <source>
        <dbReference type="SAM" id="Phobius"/>
    </source>
</evidence>
<organism evidence="3 5">
    <name type="scientific">Bacillus thuringiensis</name>
    <dbReference type="NCBI Taxonomy" id="1428"/>
    <lineage>
        <taxon>Bacteria</taxon>
        <taxon>Bacillati</taxon>
        <taxon>Bacillota</taxon>
        <taxon>Bacilli</taxon>
        <taxon>Bacillales</taxon>
        <taxon>Bacillaceae</taxon>
        <taxon>Bacillus</taxon>
        <taxon>Bacillus cereus group</taxon>
    </lineage>
</organism>
<dbReference type="Pfam" id="PF17332">
    <property type="entry name" value="DUF5592"/>
    <property type="match status" value="1"/>
</dbReference>
<gene>
    <name evidence="2" type="ORF">BF38_6256</name>
    <name evidence="3" type="ORF">FOC89_00645</name>
</gene>
<geneLocation type="plasmid" evidence="2 4">
    <name>4</name>
</geneLocation>